<comment type="caution">
    <text evidence="1">The sequence shown here is derived from an EMBL/GenBank/DDBJ whole genome shotgun (WGS) entry which is preliminary data.</text>
</comment>
<evidence type="ECO:0000313" key="2">
    <source>
        <dbReference type="Proteomes" id="UP000281431"/>
    </source>
</evidence>
<evidence type="ECO:0008006" key="3">
    <source>
        <dbReference type="Google" id="ProtNLM"/>
    </source>
</evidence>
<reference evidence="1 2" key="1">
    <citation type="submission" date="2018-10" db="EMBL/GenBank/DDBJ databases">
        <title>Natrarchaeobius chitinivorans gen. nov., sp. nov., and Natrarchaeobius haloalkaliphilus sp. nov., alkaliphilic, chitin-utilizing haloarchaea from hypersaline alkaline lakes.</title>
        <authorList>
            <person name="Sorokin D.Y."/>
            <person name="Elcheninov A.G."/>
            <person name="Kostrikina N.A."/>
            <person name="Bale N.J."/>
            <person name="Sinninghe Damste J.S."/>
            <person name="Khijniak T.V."/>
            <person name="Kublanov I.V."/>
            <person name="Toshchakov S.V."/>
        </authorList>
    </citation>
    <scope>NUCLEOTIDE SEQUENCE [LARGE SCALE GENOMIC DNA]</scope>
    <source>
        <strain evidence="1 2">AArcht7</strain>
    </source>
</reference>
<dbReference type="EMBL" id="REFZ01000020">
    <property type="protein sequence ID" value="RQG97407.1"/>
    <property type="molecule type" value="Genomic_DNA"/>
</dbReference>
<name>A0A3N6M5N8_NATCH</name>
<dbReference type="Gene3D" id="2.60.40.10">
    <property type="entry name" value="Immunoglobulins"/>
    <property type="match status" value="1"/>
</dbReference>
<gene>
    <name evidence="1" type="ORF">EA472_19455</name>
</gene>
<dbReference type="Proteomes" id="UP000281431">
    <property type="component" value="Unassembled WGS sequence"/>
</dbReference>
<dbReference type="OrthoDB" id="205968at2157"/>
<keyword evidence="2" id="KW-1185">Reference proteome</keyword>
<accession>A0A3N6M5N8</accession>
<dbReference type="AlphaFoldDB" id="A0A3N6M5N8"/>
<organism evidence="1 2">
    <name type="scientific">Natrarchaeobius chitinivorans</name>
    <dbReference type="NCBI Taxonomy" id="1679083"/>
    <lineage>
        <taxon>Archaea</taxon>
        <taxon>Methanobacteriati</taxon>
        <taxon>Methanobacteriota</taxon>
        <taxon>Stenosarchaea group</taxon>
        <taxon>Halobacteria</taxon>
        <taxon>Halobacteriales</taxon>
        <taxon>Natrialbaceae</taxon>
        <taxon>Natrarchaeobius</taxon>
    </lineage>
</organism>
<sequence length="442" mass="47658">MGRPTRRRLLRGVSTGSVVLALDRRRGRGDRVSDPLGRRRSADSPLEVRIEETNAPVAAGEYLDVTVSIENAGSTPVRTHVDFLVGSDVEPVSRIGTTIDAGETRSGLGMGFHTYPVPTDDEFPIRIEVEGASAERTISVAGATTYESVRPDPRVSVRPETEVLFEVDAVDPDDGQTTIWWVDGERVGDTLADPWQSTYFLETGAHYLRRSFDEPGSHEVTAAVLPDGEPGSYAARWTVDVAPAGSPAPTIEALRPAEEVISVGSDEEVTFELEAAHPNGLDRVVWWLTQADSVLGVTGLAGERDVARLSTGGCHTCRLVPWVICEDGPMATPEPTWQFETVRDESISLSIRETISPVAAGDRLEVTADVENAGSTTATRNLELVVGHDPTVVDERTVSLDPGETTAVTLAFETYPTSQDERFPARIVTADAADEVTVRVSA</sequence>
<dbReference type="InterPro" id="IPR013783">
    <property type="entry name" value="Ig-like_fold"/>
</dbReference>
<proteinExistence type="predicted"/>
<evidence type="ECO:0000313" key="1">
    <source>
        <dbReference type="EMBL" id="RQG97407.1"/>
    </source>
</evidence>
<protein>
    <recommendedName>
        <fullName evidence="3">CARDB domain-containing protein</fullName>
    </recommendedName>
</protein>